<evidence type="ECO:0000313" key="2">
    <source>
        <dbReference type="EnsemblPlants" id="OPUNC02G05960.7"/>
    </source>
</evidence>
<protein>
    <recommendedName>
        <fullName evidence="4">Secreted protein</fullName>
    </recommendedName>
</protein>
<name>A0A0E0JWM2_ORYPU</name>
<accession>A0A0E0JWM2</accession>
<proteinExistence type="predicted"/>
<sequence length="125" mass="13693">MGAVLPCKSSKLDLLVACLLQTSQAKICSREALRHEGCVCALLHNCSFFEHSDKDTLLYNAEPMCHHHTCSANHHSVQCLLYHLLGLAVPGLSFSCAVQGLASASGKQKRQRDGTIVVRFLIILY</sequence>
<reference evidence="2" key="1">
    <citation type="submission" date="2015-04" db="UniProtKB">
        <authorList>
            <consortium name="EnsemblPlants"/>
        </authorList>
    </citation>
    <scope>IDENTIFICATION</scope>
</reference>
<keyword evidence="1" id="KW-0732">Signal</keyword>
<evidence type="ECO:0000256" key="1">
    <source>
        <dbReference type="SAM" id="SignalP"/>
    </source>
</evidence>
<dbReference type="Proteomes" id="UP000026962">
    <property type="component" value="Chromosome 2"/>
</dbReference>
<keyword evidence="3" id="KW-1185">Reference proteome</keyword>
<dbReference type="EnsemblPlants" id="OPUNC02G05960.7">
    <property type="protein sequence ID" value="OPUNC02G05960.7"/>
    <property type="gene ID" value="OPUNC02G05960"/>
</dbReference>
<evidence type="ECO:0000313" key="3">
    <source>
        <dbReference type="Proteomes" id="UP000026962"/>
    </source>
</evidence>
<dbReference type="AlphaFoldDB" id="A0A0E0JWM2"/>
<reference evidence="2" key="2">
    <citation type="submission" date="2018-05" db="EMBL/GenBank/DDBJ databases">
        <title>OpunRS2 (Oryza punctata Reference Sequence Version 2).</title>
        <authorList>
            <person name="Zhang J."/>
            <person name="Kudrna D."/>
            <person name="Lee S."/>
            <person name="Talag J."/>
            <person name="Welchert J."/>
            <person name="Wing R.A."/>
        </authorList>
    </citation>
    <scope>NUCLEOTIDE SEQUENCE [LARGE SCALE GENOMIC DNA]</scope>
</reference>
<evidence type="ECO:0008006" key="4">
    <source>
        <dbReference type="Google" id="ProtNLM"/>
    </source>
</evidence>
<dbReference type="HOGENOM" id="CLU_1996324_0_0_1"/>
<dbReference type="Gramene" id="OPUNC02G05960.7">
    <property type="protein sequence ID" value="OPUNC02G05960.7"/>
    <property type="gene ID" value="OPUNC02G05960"/>
</dbReference>
<organism evidence="2">
    <name type="scientific">Oryza punctata</name>
    <name type="common">Red rice</name>
    <dbReference type="NCBI Taxonomy" id="4537"/>
    <lineage>
        <taxon>Eukaryota</taxon>
        <taxon>Viridiplantae</taxon>
        <taxon>Streptophyta</taxon>
        <taxon>Embryophyta</taxon>
        <taxon>Tracheophyta</taxon>
        <taxon>Spermatophyta</taxon>
        <taxon>Magnoliopsida</taxon>
        <taxon>Liliopsida</taxon>
        <taxon>Poales</taxon>
        <taxon>Poaceae</taxon>
        <taxon>BOP clade</taxon>
        <taxon>Oryzoideae</taxon>
        <taxon>Oryzeae</taxon>
        <taxon>Oryzinae</taxon>
        <taxon>Oryza</taxon>
    </lineage>
</organism>
<feature type="signal peptide" evidence="1">
    <location>
        <begin position="1"/>
        <end position="25"/>
    </location>
</feature>
<feature type="chain" id="PRO_5002364755" description="Secreted protein" evidence="1">
    <location>
        <begin position="26"/>
        <end position="125"/>
    </location>
</feature>